<dbReference type="Proteomes" id="UP000002725">
    <property type="component" value="Chromosome"/>
</dbReference>
<organism evidence="3 4">
    <name type="scientific">Prosthecochloris aestuarii (strain DSM 271 / SK 413)</name>
    <dbReference type="NCBI Taxonomy" id="290512"/>
    <lineage>
        <taxon>Bacteria</taxon>
        <taxon>Pseudomonadati</taxon>
        <taxon>Chlorobiota</taxon>
        <taxon>Chlorobiia</taxon>
        <taxon>Chlorobiales</taxon>
        <taxon>Chlorobiaceae</taxon>
        <taxon>Prosthecochloris</taxon>
    </lineage>
</organism>
<feature type="domain" description="NADP-dependent oxidoreductase" evidence="2">
    <location>
        <begin position="59"/>
        <end position="321"/>
    </location>
</feature>
<evidence type="ECO:0000259" key="2">
    <source>
        <dbReference type="Pfam" id="PF00248"/>
    </source>
</evidence>
<evidence type="ECO:0000313" key="3">
    <source>
        <dbReference type="EMBL" id="ACF47288.1"/>
    </source>
</evidence>
<keyword evidence="4" id="KW-1185">Reference proteome</keyword>
<dbReference type="CDD" id="cd19086">
    <property type="entry name" value="AKR_AKR11C1"/>
    <property type="match status" value="1"/>
</dbReference>
<dbReference type="InterPro" id="IPR053135">
    <property type="entry name" value="AKR2_Oxidoreductase"/>
</dbReference>
<dbReference type="KEGG" id="paa:Paes_2287"/>
<dbReference type="RefSeq" id="WP_012506818.1">
    <property type="nucleotide sequence ID" value="NC_011059.1"/>
</dbReference>
<dbReference type="InterPro" id="IPR036812">
    <property type="entry name" value="NAD(P)_OxRdtase_dom_sf"/>
</dbReference>
<dbReference type="HOGENOM" id="CLU_023205_2_3_10"/>
<dbReference type="PANTHER" id="PTHR43312:SF1">
    <property type="entry name" value="NADP-DEPENDENT OXIDOREDUCTASE DOMAIN-CONTAINING PROTEIN"/>
    <property type="match status" value="1"/>
</dbReference>
<evidence type="ECO:0000313" key="4">
    <source>
        <dbReference type="Proteomes" id="UP000002725"/>
    </source>
</evidence>
<dbReference type="eggNOG" id="COG0667">
    <property type="taxonomic scope" value="Bacteria"/>
</dbReference>
<dbReference type="Gene3D" id="3.20.20.100">
    <property type="entry name" value="NADP-dependent oxidoreductase domain"/>
    <property type="match status" value="1"/>
</dbReference>
<dbReference type="AlphaFoldDB" id="B4S6T3"/>
<dbReference type="SUPFAM" id="SSF51430">
    <property type="entry name" value="NAD(P)-linked oxidoreductase"/>
    <property type="match status" value="1"/>
</dbReference>
<reference evidence="3" key="1">
    <citation type="submission" date="2008-06" db="EMBL/GenBank/DDBJ databases">
        <title>Complete sequence of chromosome of Prosthecochloris aestuarii DSM 271.</title>
        <authorList>
            <consortium name="US DOE Joint Genome Institute"/>
            <person name="Lucas S."/>
            <person name="Copeland A."/>
            <person name="Lapidus A."/>
            <person name="Glavina del Rio T."/>
            <person name="Dalin E."/>
            <person name="Tice H."/>
            <person name="Bruce D."/>
            <person name="Goodwin L."/>
            <person name="Pitluck S."/>
            <person name="Schmutz J."/>
            <person name="Larimer F."/>
            <person name="Land M."/>
            <person name="Hauser L."/>
            <person name="Kyrpides N."/>
            <person name="Anderson I."/>
            <person name="Liu Z."/>
            <person name="Li T."/>
            <person name="Zhao F."/>
            <person name="Overmann J."/>
            <person name="Bryant D.A."/>
            <person name="Richardson P."/>
        </authorList>
    </citation>
    <scope>NUCLEOTIDE SEQUENCE [LARGE SCALE GENOMIC DNA]</scope>
    <source>
        <strain evidence="3">DSM 271</strain>
    </source>
</reference>
<protein>
    <submittedName>
        <fullName evidence="3">Aldo/keto reductase</fullName>
    </submittedName>
</protein>
<sequence length="330" mass="35519">MKTHDNDPGSLHEQQTPDAKRSIDAKSGSLSVKRERTLGRTGLRISEIGFGGCAIGGSLNGTWGYGPTNDNESLAALQKALDLGCTFFDTADTYGSGHSEHLLGRILQGSVRSRVVVATKVGYVPGCGTHDFSARYLQQAVERSLLRLNTPYIDILQLHNPPPEILGNPELIKAVDTIKQSGSARHVGVSVLHHHHLSACLDAGWVETVQVRFNLLDLDAKSSLHKAAEAGLGVIAREPLANGCLCGKRGSDSVFASNDFRSLWSKRGLLKFYDQVEQIKKTVPTGQSLARHAIASVLEESAVSVAIVGCKTVEQVRENFGDTSWNSGNL</sequence>
<name>B4S6T3_PROA2</name>
<gene>
    <name evidence="3" type="ordered locus">Paes_2287</name>
</gene>
<dbReference type="STRING" id="290512.Paes_2287"/>
<proteinExistence type="predicted"/>
<evidence type="ECO:0000256" key="1">
    <source>
        <dbReference type="SAM" id="MobiDB-lite"/>
    </source>
</evidence>
<dbReference type="PANTHER" id="PTHR43312">
    <property type="entry name" value="D-THREO-ALDOSE 1-DEHYDROGENASE"/>
    <property type="match status" value="1"/>
</dbReference>
<dbReference type="EMBL" id="CP001108">
    <property type="protein sequence ID" value="ACF47288.1"/>
    <property type="molecule type" value="Genomic_DNA"/>
</dbReference>
<feature type="region of interest" description="Disordered" evidence="1">
    <location>
        <begin position="1"/>
        <end position="31"/>
    </location>
</feature>
<accession>B4S6T3</accession>
<dbReference type="InterPro" id="IPR023210">
    <property type="entry name" value="NADP_OxRdtase_dom"/>
</dbReference>
<dbReference type="Pfam" id="PF00248">
    <property type="entry name" value="Aldo_ket_red"/>
    <property type="match status" value="1"/>
</dbReference>